<feature type="domain" description="Jacalin-type lectin" evidence="2">
    <location>
        <begin position="8"/>
        <end position="149"/>
    </location>
</feature>
<dbReference type="AlphaFoldDB" id="A0ABD3I3N5"/>
<evidence type="ECO:0000259" key="2">
    <source>
        <dbReference type="PROSITE" id="PS51752"/>
    </source>
</evidence>
<dbReference type="PROSITE" id="PS51752">
    <property type="entry name" value="JACALIN_LECTIN"/>
    <property type="match status" value="1"/>
</dbReference>
<dbReference type="Gene3D" id="2.170.15.10">
    <property type="entry name" value="Proaerolysin, chain A, domain 3"/>
    <property type="match status" value="1"/>
</dbReference>
<dbReference type="Proteomes" id="UP001633002">
    <property type="component" value="Unassembled WGS sequence"/>
</dbReference>
<dbReference type="InterPro" id="IPR053280">
    <property type="entry name" value="Aerolysin-like_pore-former"/>
</dbReference>
<accession>A0ABD3I3N5</accession>
<evidence type="ECO:0000313" key="3">
    <source>
        <dbReference type="EMBL" id="KAL3698198.1"/>
    </source>
</evidence>
<dbReference type="Gene3D" id="2.100.10.30">
    <property type="entry name" value="Jacalin-like lectin domain"/>
    <property type="match status" value="1"/>
</dbReference>
<dbReference type="SUPFAM" id="SSF56973">
    <property type="entry name" value="Aerolisin/ETX pore-forming domain"/>
    <property type="match status" value="1"/>
</dbReference>
<proteinExistence type="predicted"/>
<sequence length="346" mass="38129">MSKASFRYTPVQRIGGNDGTLFEEYGGSDGRVVERILVYSGPSQLKAITLWLTNSSPVTFGNPSGNTGSRQFIFQPGERITKLSLWGNGAGTRAGWIRFKTTTNRDFDFGMTKWGLKTEYPIDVGSGIFIGLVGRADVDINHVGFVFLQHVTSARVVDVRYPTLALDSQAGIRSVNLEGFDSRNNNTNGQPIHWKFANSITKTESSSWTNTTALTFYASWHVEAKVPFVASAGASGGWELSNTFTYEKTNSSDRTLSWNKSGTLNPGQTISLVATTKEGVLNIDYEGYFEVTVRDGRKFRYPFKGTYAGTSFTNVEVVSTGTRSSESEPEQPEVYDEPEVVESDEL</sequence>
<dbReference type="PANTHER" id="PTHR34007">
    <property type="entry name" value="AEROLYSIN-LIKE PROTEIN-RELATED"/>
    <property type="match status" value="1"/>
</dbReference>
<dbReference type="InterPro" id="IPR001229">
    <property type="entry name" value="Jacalin-like_lectin_dom"/>
</dbReference>
<keyword evidence="4" id="KW-1185">Reference proteome</keyword>
<feature type="region of interest" description="Disordered" evidence="1">
    <location>
        <begin position="319"/>
        <end position="346"/>
    </location>
</feature>
<name>A0ABD3I3N5_9MARC</name>
<dbReference type="PANTHER" id="PTHR34007:SF1">
    <property type="entry name" value="AEROLYSIN-LIKE PROTEIN-RELATED"/>
    <property type="match status" value="1"/>
</dbReference>
<protein>
    <recommendedName>
        <fullName evidence="2">Jacalin-type lectin domain-containing protein</fullName>
    </recommendedName>
</protein>
<reference evidence="3 4" key="1">
    <citation type="submission" date="2024-09" db="EMBL/GenBank/DDBJ databases">
        <title>Chromosome-scale assembly of Riccia sorocarpa.</title>
        <authorList>
            <person name="Paukszto L."/>
        </authorList>
    </citation>
    <scope>NUCLEOTIDE SEQUENCE [LARGE SCALE GENOMIC DNA]</scope>
    <source>
        <strain evidence="3">LP-2024</strain>
        <tissue evidence="3">Aerial parts of the thallus</tissue>
    </source>
</reference>
<organism evidence="3 4">
    <name type="scientific">Riccia sorocarpa</name>
    <dbReference type="NCBI Taxonomy" id="122646"/>
    <lineage>
        <taxon>Eukaryota</taxon>
        <taxon>Viridiplantae</taxon>
        <taxon>Streptophyta</taxon>
        <taxon>Embryophyta</taxon>
        <taxon>Marchantiophyta</taxon>
        <taxon>Marchantiopsida</taxon>
        <taxon>Marchantiidae</taxon>
        <taxon>Marchantiales</taxon>
        <taxon>Ricciaceae</taxon>
        <taxon>Riccia</taxon>
    </lineage>
</organism>
<feature type="compositionally biased region" description="Acidic residues" evidence="1">
    <location>
        <begin position="327"/>
        <end position="346"/>
    </location>
</feature>
<evidence type="ECO:0000256" key="1">
    <source>
        <dbReference type="SAM" id="MobiDB-lite"/>
    </source>
</evidence>
<dbReference type="SUPFAM" id="SSF51101">
    <property type="entry name" value="Mannose-binding lectins"/>
    <property type="match status" value="1"/>
</dbReference>
<dbReference type="InterPro" id="IPR036404">
    <property type="entry name" value="Jacalin-like_lectin_dom_sf"/>
</dbReference>
<gene>
    <name evidence="3" type="ORF">R1sor_012274</name>
</gene>
<dbReference type="EMBL" id="JBJQOH010000002">
    <property type="protein sequence ID" value="KAL3698198.1"/>
    <property type="molecule type" value="Genomic_DNA"/>
</dbReference>
<evidence type="ECO:0000313" key="4">
    <source>
        <dbReference type="Proteomes" id="UP001633002"/>
    </source>
</evidence>
<dbReference type="CDD" id="cd09302">
    <property type="entry name" value="Jacalin_like"/>
    <property type="match status" value="1"/>
</dbReference>
<comment type="caution">
    <text evidence="3">The sequence shown here is derived from an EMBL/GenBank/DDBJ whole genome shotgun (WGS) entry which is preliminary data.</text>
</comment>